<feature type="site" description="Could play a key role in the communication between the regulatory and the substrate sites" evidence="9">
    <location>
        <position position="98"/>
    </location>
</feature>
<dbReference type="Pfam" id="PF24894">
    <property type="entry name" value="Hexapep_GlmU"/>
    <property type="match status" value="1"/>
</dbReference>
<comment type="caution">
    <text evidence="12">The sequence shown here is derived from an EMBL/GenBank/DDBJ whole genome shotgun (WGS) entry which is preliminary data.</text>
</comment>
<evidence type="ECO:0000256" key="7">
    <source>
        <dbReference type="ARBA" id="ARBA00023056"/>
    </source>
</evidence>
<feature type="site" description="Could play a key role in the communication between the regulatory and the substrate sites" evidence="9">
    <location>
        <position position="59"/>
    </location>
</feature>
<comment type="function">
    <text evidence="9">Involved in the biosynthesis of ADP-glucose, a building block required for the elongation reactions to produce glycogen. Catalyzes the reaction between ATP and alpha-D-glucose 1-phosphate (G1P) to produce pyrophosphate and ADP-Glc.</text>
</comment>
<dbReference type="InterPro" id="IPR029044">
    <property type="entry name" value="Nucleotide-diphossugar_trans"/>
</dbReference>
<evidence type="ECO:0000259" key="11">
    <source>
        <dbReference type="Pfam" id="PF24894"/>
    </source>
</evidence>
<feature type="domain" description="Glucose-1-phosphate adenylyltransferase/Bifunctional protein GlmU-like C-terminal hexapeptide" evidence="11">
    <location>
        <begin position="288"/>
        <end position="359"/>
    </location>
</feature>
<dbReference type="GO" id="GO:0005978">
    <property type="term" value="P:glycogen biosynthetic process"/>
    <property type="evidence" value="ECO:0007669"/>
    <property type="project" value="UniProtKB-UniRule"/>
</dbReference>
<dbReference type="InterPro" id="IPR005836">
    <property type="entry name" value="ADP_Glu_pyroP_CS"/>
</dbReference>
<dbReference type="AlphaFoldDB" id="A0A7C4TCZ0"/>
<keyword evidence="6 9" id="KW-0067">ATP-binding</keyword>
<dbReference type="InterPro" id="IPR011004">
    <property type="entry name" value="Trimer_LpxA-like_sf"/>
</dbReference>
<dbReference type="SUPFAM" id="SSF51161">
    <property type="entry name" value="Trimeric LpxA-like enzymes"/>
    <property type="match status" value="1"/>
</dbReference>
<evidence type="ECO:0000256" key="4">
    <source>
        <dbReference type="ARBA" id="ARBA00022695"/>
    </source>
</evidence>
<reference evidence="12" key="1">
    <citation type="journal article" date="2020" name="mSystems">
        <title>Genome- and Community-Level Interaction Insights into Carbon Utilization and Element Cycling Functions of Hydrothermarchaeota in Hydrothermal Sediment.</title>
        <authorList>
            <person name="Zhou Z."/>
            <person name="Liu Y."/>
            <person name="Xu W."/>
            <person name="Pan J."/>
            <person name="Luo Z.H."/>
            <person name="Li M."/>
        </authorList>
    </citation>
    <scope>NUCLEOTIDE SEQUENCE [LARGE SCALE GENOMIC DNA]</scope>
    <source>
        <strain evidence="12">SpSt-774</strain>
    </source>
</reference>
<comment type="similarity">
    <text evidence="1 9">Belongs to the bacterial/plant glucose-1-phosphate adenylyltransferase family.</text>
</comment>
<protein>
    <recommendedName>
        <fullName evidence="9">Glucose-1-phosphate adenylyltransferase</fullName>
        <ecNumber evidence="9">2.7.7.27</ecNumber>
    </recommendedName>
    <alternativeName>
        <fullName evidence="9">ADP-glucose pyrophosphorylase</fullName>
        <shortName evidence="9">ADPGlc PPase</shortName>
    </alternativeName>
    <alternativeName>
        <fullName evidence="9">ADP-glucose synthase</fullName>
    </alternativeName>
</protein>
<feature type="binding site" evidence="9">
    <location>
        <position position="99"/>
    </location>
    <ligand>
        <name>alpha-D-glucose 1-phosphate</name>
        <dbReference type="ChEBI" id="CHEBI:58601"/>
    </ligand>
</feature>
<evidence type="ECO:0000256" key="8">
    <source>
        <dbReference type="ARBA" id="ARBA00023277"/>
    </source>
</evidence>
<evidence type="ECO:0000256" key="9">
    <source>
        <dbReference type="HAMAP-Rule" id="MF_00624"/>
    </source>
</evidence>
<keyword evidence="5 9" id="KW-0547">Nucleotide-binding</keyword>
<evidence type="ECO:0000256" key="3">
    <source>
        <dbReference type="ARBA" id="ARBA00022679"/>
    </source>
</evidence>
<comment type="subunit">
    <text evidence="9">Homotetramer.</text>
</comment>
<keyword evidence="3 9" id="KW-0808">Transferase</keyword>
<keyword evidence="2 9" id="KW-0321">Glycogen metabolism</keyword>
<dbReference type="EMBL" id="DTGZ01000034">
    <property type="protein sequence ID" value="HGV97030.1"/>
    <property type="molecule type" value="Genomic_DNA"/>
</dbReference>
<dbReference type="NCBIfam" id="NF003670">
    <property type="entry name" value="PRK05293.1"/>
    <property type="match status" value="1"/>
</dbReference>
<dbReference type="Gene3D" id="3.90.550.10">
    <property type="entry name" value="Spore Coat Polysaccharide Biosynthesis Protein SpsA, Chain A"/>
    <property type="match status" value="1"/>
</dbReference>
<feature type="binding site" evidence="9">
    <location>
        <position position="164"/>
    </location>
    <ligand>
        <name>alpha-D-glucose 1-phosphate</name>
        <dbReference type="ChEBI" id="CHEBI:58601"/>
    </ligand>
</feature>
<keyword evidence="4 9" id="KW-0548">Nucleotidyltransferase</keyword>
<dbReference type="InterPro" id="IPR005835">
    <property type="entry name" value="NTP_transferase_dom"/>
</dbReference>
<dbReference type="EC" id="2.7.7.27" evidence="9"/>
<dbReference type="InterPro" id="IPR056818">
    <property type="entry name" value="GlmU/GlgC-like_hexapep"/>
</dbReference>
<dbReference type="HAMAP" id="MF_00624">
    <property type="entry name" value="GlgC"/>
    <property type="match status" value="1"/>
</dbReference>
<gene>
    <name evidence="9" type="primary">glgC</name>
    <name evidence="12" type="ORF">ENV60_01890</name>
</gene>
<dbReference type="Pfam" id="PF00483">
    <property type="entry name" value="NTP_transferase"/>
    <property type="match status" value="1"/>
</dbReference>
<dbReference type="SUPFAM" id="SSF53448">
    <property type="entry name" value="Nucleotide-diphospho-sugar transferases"/>
    <property type="match status" value="1"/>
</dbReference>
<dbReference type="UniPathway" id="UPA00164"/>
<evidence type="ECO:0000259" key="10">
    <source>
        <dbReference type="Pfam" id="PF00483"/>
    </source>
</evidence>
<evidence type="ECO:0000256" key="1">
    <source>
        <dbReference type="ARBA" id="ARBA00010443"/>
    </source>
</evidence>
<dbReference type="InterPro" id="IPR011831">
    <property type="entry name" value="ADP-Glc_PPase"/>
</dbReference>
<comment type="pathway">
    <text evidence="9">Glycan biosynthesis; glycogen biosynthesis.</text>
</comment>
<dbReference type="GO" id="GO:0008878">
    <property type="term" value="F:glucose-1-phosphate adenylyltransferase activity"/>
    <property type="evidence" value="ECO:0007669"/>
    <property type="project" value="UniProtKB-UniRule"/>
</dbReference>
<evidence type="ECO:0000256" key="5">
    <source>
        <dbReference type="ARBA" id="ARBA00022741"/>
    </source>
</evidence>
<feature type="binding site" evidence="9">
    <location>
        <begin position="179"/>
        <end position="180"/>
    </location>
    <ligand>
        <name>alpha-D-glucose 1-phosphate</name>
        <dbReference type="ChEBI" id="CHEBI:58601"/>
    </ligand>
</feature>
<dbReference type="CDD" id="cd04651">
    <property type="entry name" value="LbH_G1P_AT_C"/>
    <property type="match status" value="1"/>
</dbReference>
<dbReference type="InterPro" id="IPR023049">
    <property type="entry name" value="GlgC_bac"/>
</dbReference>
<dbReference type="PANTHER" id="PTHR43523:SF2">
    <property type="entry name" value="GLUCOSE-1-PHOSPHATE ADENYLYLTRANSFERASE"/>
    <property type="match status" value="1"/>
</dbReference>
<sequence length="398" mass="44405">MKKEIIAMLLAGGVGSRLGILAKKRAKPAIPFGGIYRIIDFTMSNIANSDIDVVGVLTQYKPLSLMEHIDNGRPWDLFGRTRLVEILPPKTGEEISDWYKGTSDAVYQNLGFIEDFSPELVLIVSGDHIYYMNYKELIFYHKNKNADATICLIKVPFEQAGNFGIACVNQDDKIIDWEEKPKMPRSNLASMGIYLFNKEVLKEMLIDSAKRGGVDFARDIIPLMLGKKRVFGYEFSGYWRDVGTIDAYWSANMDLLNPESGLNIEKWGIKTNLSVKGEIGDWPPIYIGRNAEVKNSLISQGCEIEGTVVNSVLSPGVKVEKRALVRDSVIFHGTIIRRDSVIERAIIDKDVEIGEKVLIRKQKTGADLTTGITVIGKGTKIPSQAVANKSLNKNLFIL</sequence>
<dbReference type="PROSITE" id="PS00809">
    <property type="entry name" value="ADP_GLC_PYROPHOSPH_2"/>
    <property type="match status" value="1"/>
</dbReference>
<accession>A0A7C4TCZ0</accession>
<organism evidence="12">
    <name type="scientific">candidate division WOR-3 bacterium</name>
    <dbReference type="NCBI Taxonomy" id="2052148"/>
    <lineage>
        <taxon>Bacteria</taxon>
        <taxon>Bacteria division WOR-3</taxon>
    </lineage>
</organism>
<proteinExistence type="inferred from homology"/>
<name>A0A7C4TCZ0_UNCW3</name>
<evidence type="ECO:0000256" key="2">
    <source>
        <dbReference type="ARBA" id="ARBA00022600"/>
    </source>
</evidence>
<dbReference type="CDD" id="cd02508">
    <property type="entry name" value="ADP_Glucose_PP"/>
    <property type="match status" value="1"/>
</dbReference>
<evidence type="ECO:0000256" key="6">
    <source>
        <dbReference type="ARBA" id="ARBA00022840"/>
    </source>
</evidence>
<keyword evidence="7 9" id="KW-0320">Glycogen biosynthesis</keyword>
<dbReference type="GO" id="GO:0005524">
    <property type="term" value="F:ATP binding"/>
    <property type="evidence" value="ECO:0007669"/>
    <property type="project" value="UniProtKB-KW"/>
</dbReference>
<dbReference type="Gene3D" id="2.160.10.10">
    <property type="entry name" value="Hexapeptide repeat proteins"/>
    <property type="match status" value="1"/>
</dbReference>
<feature type="domain" description="Nucleotidyl transferase" evidence="10">
    <location>
        <begin position="7"/>
        <end position="256"/>
    </location>
</feature>
<dbReference type="PANTHER" id="PTHR43523">
    <property type="entry name" value="GLUCOSE-1-PHOSPHATE ADENYLYLTRANSFERASE-RELATED"/>
    <property type="match status" value="1"/>
</dbReference>
<keyword evidence="8 9" id="KW-0119">Carbohydrate metabolism</keyword>
<feature type="binding site" evidence="9">
    <location>
        <position position="190"/>
    </location>
    <ligand>
        <name>alpha-D-glucose 1-phosphate</name>
        <dbReference type="ChEBI" id="CHEBI:58601"/>
    </ligand>
</feature>
<comment type="catalytic activity">
    <reaction evidence="9">
        <text>alpha-D-glucose 1-phosphate + ATP + H(+) = ADP-alpha-D-glucose + diphosphate</text>
        <dbReference type="Rhea" id="RHEA:12120"/>
        <dbReference type="ChEBI" id="CHEBI:15378"/>
        <dbReference type="ChEBI" id="CHEBI:30616"/>
        <dbReference type="ChEBI" id="CHEBI:33019"/>
        <dbReference type="ChEBI" id="CHEBI:57498"/>
        <dbReference type="ChEBI" id="CHEBI:58601"/>
        <dbReference type="EC" id="2.7.7.27"/>
    </reaction>
</comment>
<evidence type="ECO:0000313" key="12">
    <source>
        <dbReference type="EMBL" id="HGV97030.1"/>
    </source>
</evidence>